<accession>A0A928VYF3</accession>
<dbReference type="RefSeq" id="WP_264321785.1">
    <property type="nucleotide sequence ID" value="NZ_JADEXN010000215.1"/>
</dbReference>
<evidence type="ECO:0000313" key="2">
    <source>
        <dbReference type="EMBL" id="MBE9041583.1"/>
    </source>
</evidence>
<keyword evidence="3" id="KW-1185">Reference proteome</keyword>
<dbReference type="Pfam" id="PF06051">
    <property type="entry name" value="DUF928"/>
    <property type="match status" value="1"/>
</dbReference>
<evidence type="ECO:0000256" key="1">
    <source>
        <dbReference type="SAM" id="MobiDB-lite"/>
    </source>
</evidence>
<dbReference type="EMBL" id="JADEXN010000215">
    <property type="protein sequence ID" value="MBE9041583.1"/>
    <property type="molecule type" value="Genomic_DNA"/>
</dbReference>
<organism evidence="2 3">
    <name type="scientific">Zarconia navalis LEGE 11467</name>
    <dbReference type="NCBI Taxonomy" id="1828826"/>
    <lineage>
        <taxon>Bacteria</taxon>
        <taxon>Bacillati</taxon>
        <taxon>Cyanobacteriota</taxon>
        <taxon>Cyanophyceae</taxon>
        <taxon>Oscillatoriophycideae</taxon>
        <taxon>Oscillatoriales</taxon>
        <taxon>Oscillatoriales incertae sedis</taxon>
        <taxon>Zarconia</taxon>
        <taxon>Zarconia navalis</taxon>
    </lineage>
</organism>
<feature type="region of interest" description="Disordered" evidence="1">
    <location>
        <begin position="46"/>
        <end position="69"/>
    </location>
</feature>
<proteinExistence type="predicted"/>
<name>A0A928VYF3_9CYAN</name>
<dbReference type="Proteomes" id="UP000621799">
    <property type="component" value="Unassembled WGS sequence"/>
</dbReference>
<sequence>MYQSSLFRFQLILPIALVWVSFLDRQPGMARAVWHEAPHPQHSIALMEPESPDTGTPQGDRTVGGTRPEATCKETEKPLTALFANNGSDLTLSEYPTFWFYVPYAPADISTIEFLLLDGSERRTIYRTTLRLNDRPGIIQVSLPALREYALEEGKTYRWRFNLDCVPDRTADPDLVLNGWIRRVVLDSLETEISVAGTLEQYQTYRDNGIWYDAIAHLAQQHFANPEDSQLSQAWEVLLSELGLDLAISEPFVDSEVLSGE</sequence>
<dbReference type="InterPro" id="IPR010328">
    <property type="entry name" value="DUF928"/>
</dbReference>
<protein>
    <submittedName>
        <fullName evidence="2">DUF928 domain-containing protein</fullName>
    </submittedName>
</protein>
<reference evidence="2" key="1">
    <citation type="submission" date="2020-10" db="EMBL/GenBank/DDBJ databases">
        <authorList>
            <person name="Castelo-Branco R."/>
            <person name="Eusebio N."/>
            <person name="Adriana R."/>
            <person name="Vieira A."/>
            <person name="Brugerolle De Fraissinette N."/>
            <person name="Rezende De Castro R."/>
            <person name="Schneider M.P."/>
            <person name="Vasconcelos V."/>
            <person name="Leao P.N."/>
        </authorList>
    </citation>
    <scope>NUCLEOTIDE SEQUENCE</scope>
    <source>
        <strain evidence="2">LEGE 11467</strain>
    </source>
</reference>
<dbReference type="AlphaFoldDB" id="A0A928VYF3"/>
<comment type="caution">
    <text evidence="2">The sequence shown here is derived from an EMBL/GenBank/DDBJ whole genome shotgun (WGS) entry which is preliminary data.</text>
</comment>
<gene>
    <name evidence="2" type="ORF">IQ235_12410</name>
</gene>
<evidence type="ECO:0000313" key="3">
    <source>
        <dbReference type="Proteomes" id="UP000621799"/>
    </source>
</evidence>